<dbReference type="GO" id="GO:0008233">
    <property type="term" value="F:peptidase activity"/>
    <property type="evidence" value="ECO:0007669"/>
    <property type="project" value="UniProtKB-KW"/>
</dbReference>
<dbReference type="NCBIfam" id="TIGR01382">
    <property type="entry name" value="PfpI"/>
    <property type="match status" value="1"/>
</dbReference>
<keyword evidence="4" id="KW-1185">Reference proteome</keyword>
<accession>A0A1G9LDZ1</accession>
<evidence type="ECO:0000313" key="4">
    <source>
        <dbReference type="Proteomes" id="UP000199476"/>
    </source>
</evidence>
<evidence type="ECO:0000259" key="2">
    <source>
        <dbReference type="Pfam" id="PF01965"/>
    </source>
</evidence>
<dbReference type="STRING" id="321763.SAMN04488692_10632"/>
<dbReference type="CDD" id="cd03134">
    <property type="entry name" value="GATase1_PfpI_like"/>
    <property type="match status" value="1"/>
</dbReference>
<sequence length="179" mass="19837">MSEQNIDDDKKRIAVLAGEKYQTLEAWYPILRLREAGHLVDVIGRDEGCSVCPSKCGYELEVDYAASSIDPDNYDGVVVPGGYAPDKLRRDEAVLELVSYLDENDRLVAAICHAGWVLISADVLSETTVTSVSAIRDDIENAGADWVDEEVVVDENLITSRQPDDLPAFMQEILDFLED</sequence>
<organism evidence="3 4">
    <name type="scientific">Halarsenatibacter silvermanii</name>
    <dbReference type="NCBI Taxonomy" id="321763"/>
    <lineage>
        <taxon>Bacteria</taxon>
        <taxon>Bacillati</taxon>
        <taxon>Bacillota</taxon>
        <taxon>Clostridia</taxon>
        <taxon>Halanaerobiales</taxon>
        <taxon>Halarsenatibacteraceae</taxon>
        <taxon>Halarsenatibacter</taxon>
    </lineage>
</organism>
<gene>
    <name evidence="3" type="ORF">SAMN04488692_10632</name>
</gene>
<feature type="domain" description="DJ-1/PfpI" evidence="2">
    <location>
        <begin position="11"/>
        <end position="174"/>
    </location>
</feature>
<dbReference type="SUPFAM" id="SSF52317">
    <property type="entry name" value="Class I glutamine amidotransferase-like"/>
    <property type="match status" value="1"/>
</dbReference>
<dbReference type="OrthoDB" id="9800516at2"/>
<dbReference type="Gene3D" id="3.40.50.880">
    <property type="match status" value="1"/>
</dbReference>
<keyword evidence="3" id="KW-0378">Hydrolase</keyword>
<proteinExistence type="inferred from homology"/>
<evidence type="ECO:0000313" key="3">
    <source>
        <dbReference type="EMBL" id="SDL60076.1"/>
    </source>
</evidence>
<comment type="similarity">
    <text evidence="1">Belongs to the peptidase C56 family.</text>
</comment>
<dbReference type="InterPro" id="IPR002818">
    <property type="entry name" value="DJ-1/PfpI"/>
</dbReference>
<dbReference type="PANTHER" id="PTHR42733:SF13">
    <property type="entry name" value="DJ-1_PFPI DOMAIN-CONTAINING PROTEIN"/>
    <property type="match status" value="1"/>
</dbReference>
<dbReference type="AlphaFoldDB" id="A0A1G9LDZ1"/>
<protein>
    <submittedName>
        <fullName evidence="3">Protease I</fullName>
    </submittedName>
</protein>
<dbReference type="RefSeq" id="WP_089759085.1">
    <property type="nucleotide sequence ID" value="NZ_FNGO01000006.1"/>
</dbReference>
<dbReference type="GO" id="GO:0006508">
    <property type="term" value="P:proteolysis"/>
    <property type="evidence" value="ECO:0007669"/>
    <property type="project" value="UniProtKB-KW"/>
</dbReference>
<keyword evidence="3" id="KW-0645">Protease</keyword>
<evidence type="ECO:0000256" key="1">
    <source>
        <dbReference type="ARBA" id="ARBA00008542"/>
    </source>
</evidence>
<name>A0A1G9LDZ1_9FIRM</name>
<dbReference type="EMBL" id="FNGO01000006">
    <property type="protein sequence ID" value="SDL60076.1"/>
    <property type="molecule type" value="Genomic_DNA"/>
</dbReference>
<dbReference type="InterPro" id="IPR029062">
    <property type="entry name" value="Class_I_gatase-like"/>
</dbReference>
<dbReference type="PROSITE" id="PS51276">
    <property type="entry name" value="PEPTIDASE_C56_PFPI"/>
    <property type="match status" value="1"/>
</dbReference>
<dbReference type="PANTHER" id="PTHR42733">
    <property type="entry name" value="DJ-1 PROTEIN"/>
    <property type="match status" value="1"/>
</dbReference>
<dbReference type="InterPro" id="IPR006286">
    <property type="entry name" value="C56_PfpI-like"/>
</dbReference>
<dbReference type="Pfam" id="PF01965">
    <property type="entry name" value="DJ-1_PfpI"/>
    <property type="match status" value="1"/>
</dbReference>
<dbReference type="Proteomes" id="UP000199476">
    <property type="component" value="Unassembled WGS sequence"/>
</dbReference>
<reference evidence="3 4" key="1">
    <citation type="submission" date="2016-10" db="EMBL/GenBank/DDBJ databases">
        <authorList>
            <person name="de Groot N.N."/>
        </authorList>
    </citation>
    <scope>NUCLEOTIDE SEQUENCE [LARGE SCALE GENOMIC DNA]</scope>
    <source>
        <strain evidence="3 4">SLAS-1</strain>
    </source>
</reference>